<dbReference type="EMBL" id="REGN01000533">
    <property type="protein sequence ID" value="RNA41190.1"/>
    <property type="molecule type" value="Genomic_DNA"/>
</dbReference>
<organism evidence="3 4">
    <name type="scientific">Brachionus plicatilis</name>
    <name type="common">Marine rotifer</name>
    <name type="synonym">Brachionus muelleri</name>
    <dbReference type="NCBI Taxonomy" id="10195"/>
    <lineage>
        <taxon>Eukaryota</taxon>
        <taxon>Metazoa</taxon>
        <taxon>Spiralia</taxon>
        <taxon>Gnathifera</taxon>
        <taxon>Rotifera</taxon>
        <taxon>Eurotatoria</taxon>
        <taxon>Monogononta</taxon>
        <taxon>Pseudotrocha</taxon>
        <taxon>Ploima</taxon>
        <taxon>Brachionidae</taxon>
        <taxon>Brachionus</taxon>
    </lineage>
</organism>
<evidence type="ECO:0000256" key="2">
    <source>
        <dbReference type="SAM" id="Phobius"/>
    </source>
</evidence>
<name>A0A3M7T042_BRAPC</name>
<sequence>MLIRTGSISLLFIIKSLLIRFSIILFLDIILCDIVISLRPVIASQQTQTKPSSFRNAKPIENQNYSSNMNIKNKNELFK</sequence>
<accession>A0A3M7T042</accession>
<keyword evidence="2" id="KW-0472">Membrane</keyword>
<gene>
    <name evidence="3" type="ORF">BpHYR1_036773</name>
</gene>
<evidence type="ECO:0000313" key="3">
    <source>
        <dbReference type="EMBL" id="RNA41190.1"/>
    </source>
</evidence>
<feature type="compositionally biased region" description="Polar residues" evidence="1">
    <location>
        <begin position="45"/>
        <end position="72"/>
    </location>
</feature>
<keyword evidence="2" id="KW-0812">Transmembrane</keyword>
<dbReference type="Proteomes" id="UP000276133">
    <property type="component" value="Unassembled WGS sequence"/>
</dbReference>
<reference evidence="3 4" key="1">
    <citation type="journal article" date="2018" name="Sci. Rep.">
        <title>Genomic signatures of local adaptation to the degree of environmental predictability in rotifers.</title>
        <authorList>
            <person name="Franch-Gras L."/>
            <person name="Hahn C."/>
            <person name="Garcia-Roger E.M."/>
            <person name="Carmona M.J."/>
            <person name="Serra M."/>
            <person name="Gomez A."/>
        </authorList>
    </citation>
    <scope>NUCLEOTIDE SEQUENCE [LARGE SCALE GENOMIC DNA]</scope>
    <source>
        <strain evidence="3">HYR1</strain>
    </source>
</reference>
<proteinExistence type="predicted"/>
<protein>
    <submittedName>
        <fullName evidence="3">Uncharacterized protein</fullName>
    </submittedName>
</protein>
<evidence type="ECO:0000256" key="1">
    <source>
        <dbReference type="SAM" id="MobiDB-lite"/>
    </source>
</evidence>
<keyword evidence="4" id="KW-1185">Reference proteome</keyword>
<comment type="caution">
    <text evidence="3">The sequence shown here is derived from an EMBL/GenBank/DDBJ whole genome shotgun (WGS) entry which is preliminary data.</text>
</comment>
<dbReference type="AlphaFoldDB" id="A0A3M7T042"/>
<feature type="transmembrane region" description="Helical" evidence="2">
    <location>
        <begin position="12"/>
        <end position="36"/>
    </location>
</feature>
<feature type="region of interest" description="Disordered" evidence="1">
    <location>
        <begin position="45"/>
        <end position="79"/>
    </location>
</feature>
<keyword evidence="2" id="KW-1133">Transmembrane helix</keyword>
<evidence type="ECO:0000313" key="4">
    <source>
        <dbReference type="Proteomes" id="UP000276133"/>
    </source>
</evidence>